<keyword evidence="6" id="KW-0851">Voltage-gated channel</keyword>
<dbReference type="OrthoDB" id="9799090at2"/>
<evidence type="ECO:0000313" key="14">
    <source>
        <dbReference type="EMBL" id="GAF05957.1"/>
    </source>
</evidence>
<evidence type="ECO:0000313" key="15">
    <source>
        <dbReference type="Proteomes" id="UP000019402"/>
    </source>
</evidence>
<evidence type="ECO:0000256" key="12">
    <source>
        <dbReference type="SAM" id="Phobius"/>
    </source>
</evidence>
<dbReference type="GO" id="GO:0001508">
    <property type="term" value="P:action potential"/>
    <property type="evidence" value="ECO:0007669"/>
    <property type="project" value="TreeGrafter"/>
</dbReference>
<dbReference type="EMBL" id="BAMD01000174">
    <property type="protein sequence ID" value="GAF05957.1"/>
    <property type="molecule type" value="Genomic_DNA"/>
</dbReference>
<name>W7YBY1_9BACT</name>
<keyword evidence="5" id="KW-0631">Potassium channel</keyword>
<feature type="transmembrane region" description="Helical" evidence="12">
    <location>
        <begin position="190"/>
        <end position="212"/>
    </location>
</feature>
<evidence type="ECO:0000256" key="4">
    <source>
        <dbReference type="ARBA" id="ARBA00022692"/>
    </source>
</evidence>
<dbReference type="Pfam" id="PF00520">
    <property type="entry name" value="Ion_trans"/>
    <property type="match status" value="1"/>
</dbReference>
<dbReference type="PANTHER" id="PTHR11537:SF254">
    <property type="entry name" value="POTASSIUM VOLTAGE-GATED CHANNEL PROTEIN SHAB"/>
    <property type="match status" value="1"/>
</dbReference>
<proteinExistence type="predicted"/>
<feature type="transmembrane region" description="Helical" evidence="12">
    <location>
        <begin position="20"/>
        <end position="41"/>
    </location>
</feature>
<evidence type="ECO:0000256" key="11">
    <source>
        <dbReference type="ARBA" id="ARBA00023303"/>
    </source>
</evidence>
<keyword evidence="2" id="KW-0813">Transport</keyword>
<evidence type="ECO:0000256" key="5">
    <source>
        <dbReference type="ARBA" id="ARBA00022826"/>
    </source>
</evidence>
<feature type="domain" description="Ion transport" evidence="13">
    <location>
        <begin position="23"/>
        <end position="243"/>
    </location>
</feature>
<evidence type="ECO:0000256" key="1">
    <source>
        <dbReference type="ARBA" id="ARBA00004141"/>
    </source>
</evidence>
<keyword evidence="7" id="KW-0630">Potassium</keyword>
<gene>
    <name evidence="14" type="ORF">JCM21142_134722</name>
</gene>
<evidence type="ECO:0000256" key="8">
    <source>
        <dbReference type="ARBA" id="ARBA00022989"/>
    </source>
</evidence>
<dbReference type="Gene3D" id="1.20.120.350">
    <property type="entry name" value="Voltage-gated potassium channels. Chain C"/>
    <property type="match status" value="1"/>
</dbReference>
<dbReference type="GO" id="GO:0005249">
    <property type="term" value="F:voltage-gated potassium channel activity"/>
    <property type="evidence" value="ECO:0007669"/>
    <property type="project" value="InterPro"/>
</dbReference>
<feature type="transmembrane region" description="Helical" evidence="12">
    <location>
        <begin position="157"/>
        <end position="178"/>
    </location>
</feature>
<keyword evidence="8 12" id="KW-1133">Transmembrane helix</keyword>
<keyword evidence="9" id="KW-0406">Ion transport</keyword>
<protein>
    <submittedName>
        <fullName evidence="14">MlotiK1 channel</fullName>
    </submittedName>
</protein>
<dbReference type="InterPro" id="IPR028325">
    <property type="entry name" value="VG_K_chnl"/>
</dbReference>
<dbReference type="Proteomes" id="UP000019402">
    <property type="component" value="Unassembled WGS sequence"/>
</dbReference>
<feature type="transmembrane region" description="Helical" evidence="12">
    <location>
        <begin position="53"/>
        <end position="72"/>
    </location>
</feature>
<reference evidence="14 15" key="1">
    <citation type="journal article" date="2014" name="Genome Announc.">
        <title>Draft Genome Sequence of Cytophaga fermentans JCM 21142T, a Facultative Anaerobe Isolated from Marine Mud.</title>
        <authorList>
            <person name="Starns D."/>
            <person name="Oshima K."/>
            <person name="Suda W."/>
            <person name="Iino T."/>
            <person name="Yuki M."/>
            <person name="Inoue J."/>
            <person name="Kitamura K."/>
            <person name="Iida T."/>
            <person name="Darby A."/>
            <person name="Hattori M."/>
            <person name="Ohkuma M."/>
        </authorList>
    </citation>
    <scope>NUCLEOTIDE SEQUENCE [LARGE SCALE GENOMIC DNA]</scope>
    <source>
        <strain evidence="14 15">JCM 21142</strain>
    </source>
</reference>
<evidence type="ECO:0000256" key="6">
    <source>
        <dbReference type="ARBA" id="ARBA00022882"/>
    </source>
</evidence>
<dbReference type="STRING" id="869213.GCA_000517085_04623"/>
<dbReference type="PRINTS" id="PR00169">
    <property type="entry name" value="KCHANNEL"/>
</dbReference>
<evidence type="ECO:0000256" key="3">
    <source>
        <dbReference type="ARBA" id="ARBA00022538"/>
    </source>
</evidence>
<dbReference type="GO" id="GO:0008076">
    <property type="term" value="C:voltage-gated potassium channel complex"/>
    <property type="evidence" value="ECO:0007669"/>
    <property type="project" value="InterPro"/>
</dbReference>
<dbReference type="SUPFAM" id="SSF81324">
    <property type="entry name" value="Voltage-gated potassium channels"/>
    <property type="match status" value="1"/>
</dbReference>
<evidence type="ECO:0000256" key="7">
    <source>
        <dbReference type="ARBA" id="ARBA00022958"/>
    </source>
</evidence>
<dbReference type="InterPro" id="IPR027359">
    <property type="entry name" value="Volt_channel_dom_sf"/>
</dbReference>
<dbReference type="AlphaFoldDB" id="W7YBY1"/>
<keyword evidence="15" id="KW-1185">Reference proteome</keyword>
<keyword evidence="3" id="KW-0633">Potassium transport</keyword>
<evidence type="ECO:0000256" key="9">
    <source>
        <dbReference type="ARBA" id="ARBA00023065"/>
    </source>
</evidence>
<dbReference type="PANTHER" id="PTHR11537">
    <property type="entry name" value="VOLTAGE-GATED POTASSIUM CHANNEL"/>
    <property type="match status" value="1"/>
</dbReference>
<comment type="caution">
    <text evidence="14">The sequence shown here is derived from an EMBL/GenBank/DDBJ whole genome shotgun (WGS) entry which is preliminary data.</text>
</comment>
<accession>W7YBY1</accession>
<dbReference type="InterPro" id="IPR005821">
    <property type="entry name" value="Ion_trans_dom"/>
</dbReference>
<comment type="subcellular location">
    <subcellularLocation>
        <location evidence="1">Membrane</location>
        <topology evidence="1">Multi-pass membrane protein</topology>
    </subcellularLocation>
</comment>
<dbReference type="eggNOG" id="COG0569">
    <property type="taxonomic scope" value="Bacteria"/>
</dbReference>
<evidence type="ECO:0000256" key="10">
    <source>
        <dbReference type="ARBA" id="ARBA00023136"/>
    </source>
</evidence>
<feature type="transmembrane region" description="Helical" evidence="12">
    <location>
        <begin position="93"/>
        <end position="115"/>
    </location>
</feature>
<feature type="transmembrane region" description="Helical" evidence="12">
    <location>
        <begin position="218"/>
        <end position="242"/>
    </location>
</feature>
<keyword evidence="4 12" id="KW-0812">Transmembrane</keyword>
<keyword evidence="10 12" id="KW-0472">Membrane</keyword>
<evidence type="ECO:0000259" key="13">
    <source>
        <dbReference type="Pfam" id="PF00520"/>
    </source>
</evidence>
<organism evidence="14 15">
    <name type="scientific">Saccharicrinis fermentans DSM 9555 = JCM 21142</name>
    <dbReference type="NCBI Taxonomy" id="869213"/>
    <lineage>
        <taxon>Bacteria</taxon>
        <taxon>Pseudomonadati</taxon>
        <taxon>Bacteroidota</taxon>
        <taxon>Bacteroidia</taxon>
        <taxon>Marinilabiliales</taxon>
        <taxon>Marinilabiliaceae</taxon>
        <taxon>Saccharicrinis</taxon>
    </lineage>
</organism>
<evidence type="ECO:0000256" key="2">
    <source>
        <dbReference type="ARBA" id="ARBA00022448"/>
    </source>
</evidence>
<dbReference type="Gene3D" id="1.10.287.70">
    <property type="match status" value="1"/>
</dbReference>
<sequence>MKFKKRIYRLVEKGSHGKKINLIFDYVIMSLIVLSITSIILESIKEISSDFKIFLEWFDIFSVAVFSIEYLMRLYVSNQTHPASNKFKSVLKFVFSMNGLIDLFAILPFYLPLLIKIDLRFLRTLRLIRFLRILKINRYTKSLNLIWAVLKDKKSELAVTGFVTLLLLIFASFIMYNVEGEKQPDAFPNILAAFWWAVATLTTVGYGDVYPITGIGKFVSGIMALMGIGVVALPTGIIGSGFMDRLRDDKKCPHCGKKID</sequence>
<keyword evidence="11" id="KW-0407">Ion channel</keyword>
<dbReference type="RefSeq" id="WP_027473799.1">
    <property type="nucleotide sequence ID" value="NZ_BAMD01000174.1"/>
</dbReference>